<accession>A0A8H5H3W3</accession>
<feature type="signal peptide" evidence="1">
    <location>
        <begin position="1"/>
        <end position="20"/>
    </location>
</feature>
<evidence type="ECO:0000313" key="2">
    <source>
        <dbReference type="EMBL" id="KAF5376075.1"/>
    </source>
</evidence>
<reference evidence="2 3" key="1">
    <citation type="journal article" date="2020" name="ISME J.">
        <title>Uncovering the hidden diversity of litter-decomposition mechanisms in mushroom-forming fungi.</title>
        <authorList>
            <person name="Floudas D."/>
            <person name="Bentzer J."/>
            <person name="Ahren D."/>
            <person name="Johansson T."/>
            <person name="Persson P."/>
            <person name="Tunlid A."/>
        </authorList>
    </citation>
    <scope>NUCLEOTIDE SEQUENCE [LARGE SCALE GENOMIC DNA]</scope>
    <source>
        <strain evidence="2 3">CBS 661.87</strain>
    </source>
</reference>
<comment type="caution">
    <text evidence="2">The sequence shown here is derived from an EMBL/GenBank/DDBJ whole genome shotgun (WGS) entry which is preliminary data.</text>
</comment>
<organism evidence="2 3">
    <name type="scientific">Tricholomella constricta</name>
    <dbReference type="NCBI Taxonomy" id="117010"/>
    <lineage>
        <taxon>Eukaryota</taxon>
        <taxon>Fungi</taxon>
        <taxon>Dikarya</taxon>
        <taxon>Basidiomycota</taxon>
        <taxon>Agaricomycotina</taxon>
        <taxon>Agaricomycetes</taxon>
        <taxon>Agaricomycetidae</taxon>
        <taxon>Agaricales</taxon>
        <taxon>Tricholomatineae</taxon>
        <taxon>Lyophyllaceae</taxon>
        <taxon>Tricholomella</taxon>
    </lineage>
</organism>
<dbReference type="InterPro" id="IPR014990">
    <property type="entry name" value="DUF1838"/>
</dbReference>
<protein>
    <recommendedName>
        <fullName evidence="4">DUF1838 domain-containing protein</fullName>
    </recommendedName>
</protein>
<dbReference type="OrthoDB" id="899at2759"/>
<proteinExistence type="predicted"/>
<dbReference type="Proteomes" id="UP000565441">
    <property type="component" value="Unassembled WGS sequence"/>
</dbReference>
<dbReference type="EMBL" id="JAACJP010000030">
    <property type="protein sequence ID" value="KAF5376075.1"/>
    <property type="molecule type" value="Genomic_DNA"/>
</dbReference>
<gene>
    <name evidence="2" type="ORF">D9615_007710</name>
</gene>
<evidence type="ECO:0000256" key="1">
    <source>
        <dbReference type="SAM" id="SignalP"/>
    </source>
</evidence>
<feature type="chain" id="PRO_5034620097" description="DUF1838 domain-containing protein" evidence="1">
    <location>
        <begin position="21"/>
        <end position="304"/>
    </location>
</feature>
<evidence type="ECO:0000313" key="3">
    <source>
        <dbReference type="Proteomes" id="UP000565441"/>
    </source>
</evidence>
<name>A0A8H5H3W3_9AGAR</name>
<evidence type="ECO:0008006" key="4">
    <source>
        <dbReference type="Google" id="ProtNLM"/>
    </source>
</evidence>
<dbReference type="AlphaFoldDB" id="A0A8H5H3W3"/>
<dbReference type="Pfam" id="PF08894">
    <property type="entry name" value="DUF1838"/>
    <property type="match status" value="1"/>
</dbReference>
<keyword evidence="1" id="KW-0732">Signal</keyword>
<sequence length="304" mass="33549">MRVLHFAGLLSVLFFSINDAKSTAAISPTRKLSAEDLMRIRASTDAKQSTIVQWEGQVLSYKPGEQPKVTFNVLGMNIARAVKMADGTYDLLSREFQLYLDPVTDKVINVWQNPYSGKKVPVVHVANNPVYQSFPPGQQYVAKSRPGRLYTLQLSIPLSYPNSLNPTGDLNSPFFPYSGTQKLAAIESFTFTFPASEISGKSKSLPSTQVYWTRTSALLPWMATPNTNTTLLFIGNGAKVAGGWKNLNPVLRDVVKKILPAYKEAPLARTSPGGGVSSWSYFAQPEVFQAYLNGSIFPLRDDKK</sequence>
<keyword evidence="3" id="KW-1185">Reference proteome</keyword>